<dbReference type="GO" id="GO:0008270">
    <property type="term" value="F:zinc ion binding"/>
    <property type="evidence" value="ECO:0007669"/>
    <property type="project" value="UniProtKB-KW"/>
</dbReference>
<feature type="coiled-coil region" evidence="6">
    <location>
        <begin position="613"/>
        <end position="647"/>
    </location>
</feature>
<dbReference type="InterPro" id="IPR039537">
    <property type="entry name" value="Retrotran_Ty1/copia-like"/>
</dbReference>
<dbReference type="CDD" id="cd09272">
    <property type="entry name" value="RNase_HI_RT_Ty1"/>
    <property type="match status" value="1"/>
</dbReference>
<dbReference type="Gramene" id="mRNA:HanXRQr2_Chr13g0573611">
    <property type="protein sequence ID" value="mRNA:HanXRQr2_Chr13g0573611"/>
    <property type="gene ID" value="HanXRQr2_Chr13g0573611"/>
</dbReference>
<dbReference type="Pfam" id="PF22936">
    <property type="entry name" value="Pol_BBD"/>
    <property type="match status" value="1"/>
</dbReference>
<dbReference type="InterPro" id="IPR012337">
    <property type="entry name" value="RNaseH-like_sf"/>
</dbReference>
<organism evidence="10 11">
    <name type="scientific">Helianthus annuus</name>
    <name type="common">Common sunflower</name>
    <dbReference type="NCBI Taxonomy" id="4232"/>
    <lineage>
        <taxon>Eukaryota</taxon>
        <taxon>Viridiplantae</taxon>
        <taxon>Streptophyta</taxon>
        <taxon>Embryophyta</taxon>
        <taxon>Tracheophyta</taxon>
        <taxon>Spermatophyta</taxon>
        <taxon>Magnoliopsida</taxon>
        <taxon>eudicotyledons</taxon>
        <taxon>Gunneridae</taxon>
        <taxon>Pentapetalae</taxon>
        <taxon>asterids</taxon>
        <taxon>campanulids</taxon>
        <taxon>Asterales</taxon>
        <taxon>Asteraceae</taxon>
        <taxon>Asteroideae</taxon>
        <taxon>Heliantheae alliance</taxon>
        <taxon>Heliantheae</taxon>
        <taxon>Helianthus</taxon>
    </lineage>
</organism>
<dbReference type="Pfam" id="PF07727">
    <property type="entry name" value="RVT_2"/>
    <property type="match status" value="1"/>
</dbReference>
<evidence type="ECO:0000256" key="7">
    <source>
        <dbReference type="SAM" id="MobiDB-lite"/>
    </source>
</evidence>
<dbReference type="GO" id="GO:0015074">
    <property type="term" value="P:DNA integration"/>
    <property type="evidence" value="ECO:0007669"/>
    <property type="project" value="InterPro"/>
</dbReference>
<dbReference type="PANTHER" id="PTHR42648:SF32">
    <property type="entry name" value="RIBONUCLEASE H-LIKE DOMAIN, GAG-PRE-INTEGRASE DOMAIN PROTEIN-RELATED"/>
    <property type="match status" value="1"/>
</dbReference>
<feature type="compositionally biased region" description="Polar residues" evidence="7">
    <location>
        <begin position="728"/>
        <end position="747"/>
    </location>
</feature>
<dbReference type="InterPro" id="IPR001878">
    <property type="entry name" value="Znf_CCHC"/>
</dbReference>
<dbReference type="InterPro" id="IPR001584">
    <property type="entry name" value="Integrase_cat-core"/>
</dbReference>
<evidence type="ECO:0000313" key="11">
    <source>
        <dbReference type="Proteomes" id="UP000215914"/>
    </source>
</evidence>
<reference evidence="10" key="1">
    <citation type="journal article" date="2017" name="Nature">
        <title>The sunflower genome provides insights into oil metabolism, flowering and Asterid evolution.</title>
        <authorList>
            <person name="Badouin H."/>
            <person name="Gouzy J."/>
            <person name="Grassa C.J."/>
            <person name="Murat F."/>
            <person name="Staton S.E."/>
            <person name="Cottret L."/>
            <person name="Lelandais-Briere C."/>
            <person name="Owens G.L."/>
            <person name="Carrere S."/>
            <person name="Mayjonade B."/>
            <person name="Legrand L."/>
            <person name="Gill N."/>
            <person name="Kane N.C."/>
            <person name="Bowers J.E."/>
            <person name="Hubner S."/>
            <person name="Bellec A."/>
            <person name="Berard A."/>
            <person name="Berges H."/>
            <person name="Blanchet N."/>
            <person name="Boniface M.C."/>
            <person name="Brunel D."/>
            <person name="Catrice O."/>
            <person name="Chaidir N."/>
            <person name="Claudel C."/>
            <person name="Donnadieu C."/>
            <person name="Faraut T."/>
            <person name="Fievet G."/>
            <person name="Helmstetter N."/>
            <person name="King M."/>
            <person name="Knapp S.J."/>
            <person name="Lai Z."/>
            <person name="Le Paslier M.C."/>
            <person name="Lippi Y."/>
            <person name="Lorenzon L."/>
            <person name="Mandel J.R."/>
            <person name="Marage G."/>
            <person name="Marchand G."/>
            <person name="Marquand E."/>
            <person name="Bret-Mestries E."/>
            <person name="Morien E."/>
            <person name="Nambeesan S."/>
            <person name="Nguyen T."/>
            <person name="Pegot-Espagnet P."/>
            <person name="Pouilly N."/>
            <person name="Raftis F."/>
            <person name="Sallet E."/>
            <person name="Schiex T."/>
            <person name="Thomas J."/>
            <person name="Vandecasteele C."/>
            <person name="Vares D."/>
            <person name="Vear F."/>
            <person name="Vautrin S."/>
            <person name="Crespi M."/>
            <person name="Mangin B."/>
            <person name="Burke J.M."/>
            <person name="Salse J."/>
            <person name="Munos S."/>
            <person name="Vincourt P."/>
            <person name="Rieseberg L.H."/>
            <person name="Langlade N.B."/>
        </authorList>
    </citation>
    <scope>NUCLEOTIDE SEQUENCE</scope>
    <source>
        <tissue evidence="10">Leaves</tissue>
    </source>
</reference>
<feature type="compositionally biased region" description="Low complexity" evidence="7">
    <location>
        <begin position="407"/>
        <end position="423"/>
    </location>
</feature>
<keyword evidence="1" id="KW-0645">Protease</keyword>
<evidence type="ECO:0000256" key="5">
    <source>
        <dbReference type="PROSITE-ProRule" id="PRU00047"/>
    </source>
</evidence>
<dbReference type="InterPro" id="IPR054722">
    <property type="entry name" value="PolX-like_BBD"/>
</dbReference>
<evidence type="ECO:0000256" key="1">
    <source>
        <dbReference type="ARBA" id="ARBA00022670"/>
    </source>
</evidence>
<evidence type="ECO:0000313" key="10">
    <source>
        <dbReference type="EMBL" id="KAF5772165.1"/>
    </source>
</evidence>
<gene>
    <name evidence="10" type="ORF">HanXRQr2_Chr13g0573611</name>
</gene>
<dbReference type="Pfam" id="PF00098">
    <property type="entry name" value="zf-CCHC"/>
    <property type="match status" value="1"/>
</dbReference>
<evidence type="ECO:0000256" key="3">
    <source>
        <dbReference type="ARBA" id="ARBA00022750"/>
    </source>
</evidence>
<dbReference type="Proteomes" id="UP000215914">
    <property type="component" value="Unassembled WGS sequence"/>
</dbReference>
<keyword evidence="10" id="KW-0808">Transferase</keyword>
<feature type="compositionally biased region" description="Low complexity" evidence="7">
    <location>
        <begin position="878"/>
        <end position="892"/>
    </location>
</feature>
<accession>A0A9K3H9M8</accession>
<dbReference type="InterPro" id="IPR036875">
    <property type="entry name" value="Znf_CCHC_sf"/>
</dbReference>
<feature type="compositionally biased region" description="Low complexity" evidence="7">
    <location>
        <begin position="785"/>
        <end position="798"/>
    </location>
</feature>
<feature type="region of interest" description="Disordered" evidence="7">
    <location>
        <begin position="829"/>
        <end position="990"/>
    </location>
</feature>
<dbReference type="PROSITE" id="PS50994">
    <property type="entry name" value="INTEGRASE"/>
    <property type="match status" value="1"/>
</dbReference>
<dbReference type="SUPFAM" id="SSF56672">
    <property type="entry name" value="DNA/RNA polymerases"/>
    <property type="match status" value="1"/>
</dbReference>
<evidence type="ECO:0000256" key="6">
    <source>
        <dbReference type="SAM" id="Coils"/>
    </source>
</evidence>
<keyword evidence="5" id="KW-0862">Zinc</keyword>
<feature type="region of interest" description="Disordered" evidence="7">
    <location>
        <begin position="458"/>
        <end position="509"/>
    </location>
</feature>
<feature type="region of interest" description="Disordered" evidence="7">
    <location>
        <begin position="699"/>
        <end position="747"/>
    </location>
</feature>
<feature type="compositionally biased region" description="Basic and acidic residues" evidence="7">
    <location>
        <begin position="768"/>
        <end position="780"/>
    </location>
</feature>
<feature type="region of interest" description="Disordered" evidence="7">
    <location>
        <begin position="762"/>
        <end position="809"/>
    </location>
</feature>
<dbReference type="EC" id="2.7.7.49" evidence="10"/>
<keyword evidence="10" id="KW-0695">RNA-directed DNA polymerase</keyword>
<dbReference type="InterPro" id="IPR036397">
    <property type="entry name" value="RNaseH_sf"/>
</dbReference>
<keyword evidence="11" id="KW-1185">Reference proteome</keyword>
<dbReference type="GO" id="GO:0003964">
    <property type="term" value="F:RNA-directed DNA polymerase activity"/>
    <property type="evidence" value="ECO:0007669"/>
    <property type="project" value="UniProtKB-KW"/>
</dbReference>
<evidence type="ECO:0000256" key="4">
    <source>
        <dbReference type="ARBA" id="ARBA00022801"/>
    </source>
</evidence>
<dbReference type="Pfam" id="PF00665">
    <property type="entry name" value="rve"/>
    <property type="match status" value="1"/>
</dbReference>
<feature type="domain" description="Integrase catalytic" evidence="9">
    <location>
        <begin position="1202"/>
        <end position="1368"/>
    </location>
</feature>
<keyword evidence="10" id="KW-0548">Nucleotidyltransferase</keyword>
<dbReference type="Pfam" id="PF14223">
    <property type="entry name" value="Retrotran_gag_2"/>
    <property type="match status" value="1"/>
</dbReference>
<comment type="caution">
    <text evidence="10">The sequence shown here is derived from an EMBL/GenBank/DDBJ whole genome shotgun (WGS) entry which is preliminary data.</text>
</comment>
<feature type="compositionally biased region" description="Polar residues" evidence="7">
    <location>
        <begin position="904"/>
        <end position="918"/>
    </location>
</feature>
<keyword evidence="4" id="KW-0378">Hydrolase</keyword>
<dbReference type="PROSITE" id="PS50158">
    <property type="entry name" value="ZF_CCHC"/>
    <property type="match status" value="2"/>
</dbReference>
<dbReference type="Gene3D" id="4.10.60.10">
    <property type="entry name" value="Zinc finger, CCHC-type"/>
    <property type="match status" value="1"/>
</dbReference>
<dbReference type="PANTHER" id="PTHR42648">
    <property type="entry name" value="TRANSPOSASE, PUTATIVE-RELATED"/>
    <property type="match status" value="1"/>
</dbReference>
<feature type="compositionally biased region" description="Basic and acidic residues" evidence="7">
    <location>
        <begin position="707"/>
        <end position="721"/>
    </location>
</feature>
<keyword evidence="2" id="KW-0479">Metal-binding</keyword>
<sequence length="2106" mass="239748">MSNMSTLNELLKMEHEVGTTNKPPKMMKVENYLTWKDRFQSFIEYQDTRMWICIEDGYVNPTHDFEGRPRRTEYVNMQDNDKKMYEAEKRALAAIKMSLPDSIKHTFKKYTNSKDMWDALEKRYAGNVDVKKNKIDLLKKQFAVFKYMKHESLEDVITRYYHLMSEMDNYEIDCYSDVEKNDKLLDALPTKWDIYTLMIKGEADYETKELEEVVGKLRAYELSMKKKDTGYDQVHDPAVYNGLTSSSSHNASSDSATAFLSCENEQVMVNQDGDVCFVAASGGSSGVKKSSASKQSTTAKSMPMSVKSAEEHLALLASFVASYENYIQGKISDPATLDEDYDPDDLEEMDLQWQMAMISRRVKRFMNRTGRKFVGRSVGFDKTKVRCFNCQSYGHFARECQKQKQDNSSQSSNNRNASNNSSSKALISTAREGSYDWSIHLENDGDVSQAFMAEITPVDDDEAKVDDAEVKEDAEVKVENRAEEKKDDQTTCAEDEKQNSEYEREAEEKDAKYKQLEAQLAALMANLDKQTGEVKSNSVCLKCRELQGEVDRLSAQNKSLVSEMSKIKESNFFAKRNETSYLKKIKGYESELEAVTCKLNEKLQVIDLAHDMMAEKTKEISDKNKELSDAQLKIVELEKKLGQFRDSTFVMKHMMGGLKKSNDKTSVGFQGFNEVPPPLSHDYSFLPDEDELTKFMSTAPISSTAGRGEESERDEAKKDNNSKPVLKTKTSQPRTKNSTSVKKISFVQGSDMQNETAVIENESNVEFAKNKNNENSEIKQTKPNPSVAPSSKPESSSKASDKKSSKRMSCFKCHTKGHVASCCPNKTNEAQVNERKREKSPEKNGDKQERESNSPKKSAPKQPEPVAVGEDKAEKGTPQVPRFQRNQPRFQPRSPPGRFERPRSSSPRMNNQNTNNFRSQGQYQNRYQNNGSRNFYNNGFRNYNYNASWNQNPNFKRSNSPNTHRNPQDQRPSGSQNQFPTGLRSKTPVRSNGYWMDVPVELLRRIINLWYVDSGCSRHMTGDARLLTEFEEYDGGQVNFAGAKGGRITGRGKVTNGKITLDKVNYVEQLKHNLMSVSQVCDKGHSVHFTKNEALVLKPGLKIPDDWIVMRAPRRNDTYVMDMGAKDPTAVVACLLSKASEAESMLWHRRMAHIHYRKMNYLVKNELVKGVPLRRFQVEDKCLPCQKGKQHKKPHKSKTVNSIDAPYELLHMDLFGPVNVRSIGGKYYCLVVTDDYSRYSWVFFLGTKDETAEMLIDLFTKLENVHDAKIKRIRSDNGTEFKNRILDLYCLRKGIEHQYSAPYTPQQNGVAERKNRTLIEAARTMLSDSKLPVLFWGEAVNTACYVLNKVLTVKRFNKTCHELMFNKKPNLEGFEPFGLPCTIVRNKDKQKFGEVADEGYFLGYVPGAPNKRVFNLKTGKIEVVFNVEITSYKPQQSTSGPAILYDYESVFKSFNIPEFSNADESQLIQTVIGDDEGEFMPRSNVDMTDAPGTSQDAADTDSSDDEPEPNQGEDFINPFADQHIQGEVGSNLGDNLEVDAVATTRANRDHPVDMILGDPAAGVQTRRSIAANTGLFVSIEKTGIVNECLYSCFISQEEPKNIHMALKDNSWVEAMQEELAQFAKLKVWELVDLPKGEREIGTKWVFRCKKDERGIVTRNKARLVVKGFNQQEGIDYNEVFAPVARLEAIRLFLAFASFKGFKVYQLDVKSAFLYGKVQEVVYVSQPDGFVDPDYPDRVYKLDKALYGLHQAPRAWYETLSTHLIKNGFERGQIDSTLFIKRKKEDFLLVQVYVDDIIFGSSDESMCKEFEQVMKSKFEMSAMGELSYFLGLQVEQKADGMFIHQTKYVYDILSRFKMNDCTTSNTPICENHNLGPDHESTEDVDPTQYRAMIGSLMYLTASRPDIMFAVCLCARYQANPKESHMKAVKRIIRYLKGKPKLGLWYPADSDLTFVAYTDSDFGGCKSNRKSTTGGCQFLGGRIVSWQCKKQSCVSTSTCEAEYIAAGSCCSQVLWIQQQMRDYGLDFTRTPIMIDNNATISITNNPVNHSRTKHIDIRHHFIRDCAEKRLIELHRVDTEDNLADLYTKAFDRARFEHLVELNGMRNPE</sequence>
<proteinExistence type="predicted"/>
<name>A0A9K3H9M8_HELAN</name>
<dbReference type="SUPFAM" id="SSF57756">
    <property type="entry name" value="Retrovirus zinc finger-like domains"/>
    <property type="match status" value="2"/>
</dbReference>
<feature type="domain" description="CCHC-type" evidence="8">
    <location>
        <begin position="386"/>
        <end position="402"/>
    </location>
</feature>
<reference evidence="10" key="2">
    <citation type="submission" date="2020-06" db="EMBL/GenBank/DDBJ databases">
        <title>Helianthus annuus Genome sequencing and assembly Release 2.</title>
        <authorList>
            <person name="Gouzy J."/>
            <person name="Langlade N."/>
            <person name="Munos S."/>
        </authorList>
    </citation>
    <scope>NUCLEOTIDE SEQUENCE</scope>
    <source>
        <tissue evidence="10">Leaves</tissue>
    </source>
</reference>
<keyword evidence="6" id="KW-0175">Coiled coil</keyword>
<dbReference type="Pfam" id="PF13976">
    <property type="entry name" value="gag_pre-integrs"/>
    <property type="match status" value="1"/>
</dbReference>
<feature type="compositionally biased region" description="Polar residues" evidence="7">
    <location>
        <begin position="947"/>
        <end position="980"/>
    </location>
</feature>
<evidence type="ECO:0000259" key="9">
    <source>
        <dbReference type="PROSITE" id="PS50994"/>
    </source>
</evidence>
<feature type="region of interest" description="Disordered" evidence="7">
    <location>
        <begin position="1477"/>
        <end position="1516"/>
    </location>
</feature>
<evidence type="ECO:0000259" key="8">
    <source>
        <dbReference type="PROSITE" id="PS50158"/>
    </source>
</evidence>
<feature type="compositionally biased region" description="Acidic residues" evidence="7">
    <location>
        <begin position="1498"/>
        <end position="1508"/>
    </location>
</feature>
<dbReference type="InterPro" id="IPR025724">
    <property type="entry name" value="GAG-pre-integrase_dom"/>
</dbReference>
<feature type="domain" description="CCHC-type" evidence="8">
    <location>
        <begin position="810"/>
        <end position="825"/>
    </location>
</feature>
<dbReference type="Gene3D" id="3.30.420.10">
    <property type="entry name" value="Ribonuclease H-like superfamily/Ribonuclease H"/>
    <property type="match status" value="1"/>
</dbReference>
<keyword evidence="3" id="KW-0064">Aspartyl protease</keyword>
<feature type="compositionally biased region" description="Basic and acidic residues" evidence="7">
    <location>
        <begin position="465"/>
        <end position="509"/>
    </location>
</feature>
<keyword evidence="5" id="KW-0863">Zinc-finger</keyword>
<feature type="compositionally biased region" description="Basic and acidic residues" evidence="7">
    <location>
        <begin position="832"/>
        <end position="854"/>
    </location>
</feature>
<dbReference type="GO" id="GO:0006508">
    <property type="term" value="P:proteolysis"/>
    <property type="evidence" value="ECO:0007669"/>
    <property type="project" value="UniProtKB-KW"/>
</dbReference>
<dbReference type="InterPro" id="IPR043502">
    <property type="entry name" value="DNA/RNA_pol_sf"/>
</dbReference>
<dbReference type="SMART" id="SM00343">
    <property type="entry name" value="ZnF_C2HC"/>
    <property type="match status" value="2"/>
</dbReference>
<dbReference type="InterPro" id="IPR013103">
    <property type="entry name" value="RVT_2"/>
</dbReference>
<dbReference type="SUPFAM" id="SSF53098">
    <property type="entry name" value="Ribonuclease H-like"/>
    <property type="match status" value="1"/>
</dbReference>
<feature type="region of interest" description="Disordered" evidence="7">
    <location>
        <begin position="401"/>
        <end position="424"/>
    </location>
</feature>
<evidence type="ECO:0000256" key="2">
    <source>
        <dbReference type="ARBA" id="ARBA00022723"/>
    </source>
</evidence>
<dbReference type="EMBL" id="MNCJ02000328">
    <property type="protein sequence ID" value="KAF5772165.1"/>
    <property type="molecule type" value="Genomic_DNA"/>
</dbReference>
<dbReference type="GO" id="GO:0004190">
    <property type="term" value="F:aspartic-type endopeptidase activity"/>
    <property type="evidence" value="ECO:0007669"/>
    <property type="project" value="UniProtKB-KW"/>
</dbReference>
<protein>
    <submittedName>
        <fullName evidence="10">RNA-directed DNA polymerase</fullName>
        <ecNumber evidence="10">2.7.7.49</ecNumber>
    </submittedName>
</protein>
<dbReference type="GO" id="GO:0003676">
    <property type="term" value="F:nucleic acid binding"/>
    <property type="evidence" value="ECO:0007669"/>
    <property type="project" value="InterPro"/>
</dbReference>
<feature type="compositionally biased region" description="Low complexity" evidence="7">
    <location>
        <begin position="919"/>
        <end position="946"/>
    </location>
</feature>